<sequence>MSGFKNTLKESLIVSKHSYITAIVALVSTSKTRTKLSSEEDAAIIPEGCAATAATPKECPVLVRTRSSSSARRLVERSRPKQRRTVFRRRNPSRRPDGFFVCVLDRFQTCEFLQVKKTKAKAVILIYLLRLTPCRYLVERYNIASFLYRWKL</sequence>
<gene>
    <name evidence="1" type="ORF">DARMORV10_C03P89090.1</name>
</gene>
<dbReference type="EMBL" id="HG994367">
    <property type="protein sequence ID" value="CAF1712115.1"/>
    <property type="molecule type" value="Genomic_DNA"/>
</dbReference>
<protein>
    <submittedName>
        <fullName evidence="1">(rape) hypothetical protein</fullName>
    </submittedName>
</protein>
<evidence type="ECO:0000313" key="1">
    <source>
        <dbReference type="EMBL" id="CAF1712115.1"/>
    </source>
</evidence>
<dbReference type="Proteomes" id="UP001295469">
    <property type="component" value="Chromosome C03"/>
</dbReference>
<name>A0A816IQJ5_BRANA</name>
<proteinExistence type="predicted"/>
<reference evidence="1" key="1">
    <citation type="submission" date="2021-01" db="EMBL/GenBank/DDBJ databases">
        <authorList>
            <consortium name="Genoscope - CEA"/>
            <person name="William W."/>
        </authorList>
    </citation>
    <scope>NUCLEOTIDE SEQUENCE</scope>
</reference>
<dbReference type="AlphaFoldDB" id="A0A816IQJ5"/>
<accession>A0A816IQJ5</accession>
<organism evidence="1">
    <name type="scientific">Brassica napus</name>
    <name type="common">Rape</name>
    <dbReference type="NCBI Taxonomy" id="3708"/>
    <lineage>
        <taxon>Eukaryota</taxon>
        <taxon>Viridiplantae</taxon>
        <taxon>Streptophyta</taxon>
        <taxon>Embryophyta</taxon>
        <taxon>Tracheophyta</taxon>
        <taxon>Spermatophyta</taxon>
        <taxon>Magnoliopsida</taxon>
        <taxon>eudicotyledons</taxon>
        <taxon>Gunneridae</taxon>
        <taxon>Pentapetalae</taxon>
        <taxon>rosids</taxon>
        <taxon>malvids</taxon>
        <taxon>Brassicales</taxon>
        <taxon>Brassicaceae</taxon>
        <taxon>Brassiceae</taxon>
        <taxon>Brassica</taxon>
    </lineage>
</organism>